<name>A0A1E3XB24_9BACT</name>
<organism evidence="5 6">
    <name type="scientific">Candidatus Scalindua rubra</name>
    <dbReference type="NCBI Taxonomy" id="1872076"/>
    <lineage>
        <taxon>Bacteria</taxon>
        <taxon>Pseudomonadati</taxon>
        <taxon>Planctomycetota</taxon>
        <taxon>Candidatus Brocadiia</taxon>
        <taxon>Candidatus Brocadiales</taxon>
        <taxon>Candidatus Scalinduaceae</taxon>
        <taxon>Candidatus Scalindua</taxon>
    </lineage>
</organism>
<dbReference type="InterPro" id="IPR027417">
    <property type="entry name" value="P-loop_NTPase"/>
</dbReference>
<protein>
    <submittedName>
        <fullName evidence="5">ABC transporter ATP-binding component</fullName>
    </submittedName>
</protein>
<keyword evidence="1" id="KW-0813">Transport</keyword>
<dbReference type="InterPro" id="IPR017871">
    <property type="entry name" value="ABC_transporter-like_CS"/>
</dbReference>
<dbReference type="Proteomes" id="UP000094056">
    <property type="component" value="Unassembled WGS sequence"/>
</dbReference>
<dbReference type="Gene3D" id="3.40.50.300">
    <property type="entry name" value="P-loop containing nucleotide triphosphate hydrolases"/>
    <property type="match status" value="1"/>
</dbReference>
<dbReference type="SMART" id="SM00382">
    <property type="entry name" value="AAA"/>
    <property type="match status" value="1"/>
</dbReference>
<dbReference type="EMBL" id="MAYW01000047">
    <property type="protein sequence ID" value="ODS32822.1"/>
    <property type="molecule type" value="Genomic_DNA"/>
</dbReference>
<comment type="caution">
    <text evidence="5">The sequence shown here is derived from an EMBL/GenBank/DDBJ whole genome shotgun (WGS) entry which is preliminary data.</text>
</comment>
<dbReference type="SUPFAM" id="SSF52540">
    <property type="entry name" value="P-loop containing nucleoside triphosphate hydrolases"/>
    <property type="match status" value="1"/>
</dbReference>
<dbReference type="InterPro" id="IPR003439">
    <property type="entry name" value="ABC_transporter-like_ATP-bd"/>
</dbReference>
<dbReference type="InterPro" id="IPR003593">
    <property type="entry name" value="AAA+_ATPase"/>
</dbReference>
<dbReference type="GO" id="GO:0005524">
    <property type="term" value="F:ATP binding"/>
    <property type="evidence" value="ECO:0007669"/>
    <property type="project" value="UniProtKB-KW"/>
</dbReference>
<keyword evidence="3 5" id="KW-0067">ATP-binding</keyword>
<dbReference type="Pfam" id="PF00005">
    <property type="entry name" value="ABC_tran"/>
    <property type="match status" value="1"/>
</dbReference>
<dbReference type="CDD" id="cd03230">
    <property type="entry name" value="ABC_DR_subfamily_A"/>
    <property type="match status" value="1"/>
</dbReference>
<evidence type="ECO:0000313" key="5">
    <source>
        <dbReference type="EMBL" id="ODS32822.1"/>
    </source>
</evidence>
<dbReference type="PANTHER" id="PTHR42939:SF1">
    <property type="entry name" value="ABC TRANSPORTER ATP-BINDING PROTEIN ALBC-RELATED"/>
    <property type="match status" value="1"/>
</dbReference>
<dbReference type="PROSITE" id="PS00211">
    <property type="entry name" value="ABC_TRANSPORTER_1"/>
    <property type="match status" value="1"/>
</dbReference>
<dbReference type="PROSITE" id="PS50893">
    <property type="entry name" value="ABC_TRANSPORTER_2"/>
    <property type="match status" value="1"/>
</dbReference>
<sequence>MDNNIAIKTENLTKVYKSFLGRKKVLALDKLNIDIQKGEIFGLLGPNGSGKTTTLKLLLGLIFPTEGKAYVLGKTANDVAVKSRIGFLPEESCFYRFLNADETLDFYGQLFRIPRKERKFRINKLIEQMGLEFARERPLGQYSKGMLRRIGIAQALINDPALIILDEPTSGLDPVGTKETKDIILTLKKQGKTILLCSHLLSDVQDICDRVAILDKGKLQIAGAINELLSCKDVVEILIRNLSSEAVNEVETFIKERRGEIISIKNSSSTLEGLFLRIVQERRGLIQDREKIGHGVGQAESGTISTDPVR</sequence>
<evidence type="ECO:0000256" key="3">
    <source>
        <dbReference type="ARBA" id="ARBA00022840"/>
    </source>
</evidence>
<evidence type="ECO:0000313" key="6">
    <source>
        <dbReference type="Proteomes" id="UP000094056"/>
    </source>
</evidence>
<accession>A0A1E3XB24</accession>
<reference evidence="5 6" key="1">
    <citation type="submission" date="2016-07" db="EMBL/GenBank/DDBJ databases">
        <title>Draft genome of Scalindua rubra, obtained from a brine-seawater interface in the Red Sea, sheds light on salt adaptation in anammox bacteria.</title>
        <authorList>
            <person name="Speth D.R."/>
            <person name="Lagkouvardos I."/>
            <person name="Wang Y."/>
            <person name="Qian P.-Y."/>
            <person name="Dutilh B.E."/>
            <person name="Jetten M.S."/>
        </authorList>
    </citation>
    <scope>NUCLEOTIDE SEQUENCE [LARGE SCALE GENOMIC DNA]</scope>
    <source>
        <strain evidence="5">BSI-1</strain>
    </source>
</reference>
<dbReference type="AlphaFoldDB" id="A0A1E3XB24"/>
<proteinExistence type="predicted"/>
<evidence type="ECO:0000256" key="2">
    <source>
        <dbReference type="ARBA" id="ARBA00022741"/>
    </source>
</evidence>
<evidence type="ECO:0000259" key="4">
    <source>
        <dbReference type="PROSITE" id="PS50893"/>
    </source>
</evidence>
<gene>
    <name evidence="5" type="ORF">SCARUB_02028</name>
</gene>
<keyword evidence="2" id="KW-0547">Nucleotide-binding</keyword>
<feature type="domain" description="ABC transporter" evidence="4">
    <location>
        <begin position="7"/>
        <end position="241"/>
    </location>
</feature>
<dbReference type="InterPro" id="IPR051782">
    <property type="entry name" value="ABC_Transporter_VariousFunc"/>
</dbReference>
<dbReference type="PANTHER" id="PTHR42939">
    <property type="entry name" value="ABC TRANSPORTER ATP-BINDING PROTEIN ALBC-RELATED"/>
    <property type="match status" value="1"/>
</dbReference>
<dbReference type="GO" id="GO:0016887">
    <property type="term" value="F:ATP hydrolysis activity"/>
    <property type="evidence" value="ECO:0007669"/>
    <property type="project" value="InterPro"/>
</dbReference>
<evidence type="ECO:0000256" key="1">
    <source>
        <dbReference type="ARBA" id="ARBA00022448"/>
    </source>
</evidence>